<proteinExistence type="predicted"/>
<evidence type="ECO:0000256" key="1">
    <source>
        <dbReference type="SAM" id="Coils"/>
    </source>
</evidence>
<organism evidence="2 3">
    <name type="scientific">Helicobacter anseris</name>
    <dbReference type="NCBI Taxonomy" id="375926"/>
    <lineage>
        <taxon>Bacteria</taxon>
        <taxon>Pseudomonadati</taxon>
        <taxon>Campylobacterota</taxon>
        <taxon>Epsilonproteobacteria</taxon>
        <taxon>Campylobacterales</taxon>
        <taxon>Helicobacteraceae</taxon>
        <taxon>Helicobacter</taxon>
    </lineage>
</organism>
<protein>
    <submittedName>
        <fullName evidence="2">Uncharacterized protein</fullName>
    </submittedName>
</protein>
<name>A0A3D8J6B7_9HELI</name>
<dbReference type="RefSeq" id="WP_115579275.1">
    <property type="nucleotide sequence ID" value="NZ_NXLX01000013.1"/>
</dbReference>
<dbReference type="EMBL" id="NXLX01000013">
    <property type="protein sequence ID" value="RDU73023.1"/>
    <property type="molecule type" value="Genomic_DNA"/>
</dbReference>
<sequence>MKNIFFTALLIGNILFASDENVIGMAEIKEAIGKLIEQQKKLQDKNEEIADLLNEFKKEKEKQDDEFRAFKSIFLKEKEKLISNNQKNQEAIKKLSNAIEKVQKELEKNADEIRDFGQKIPREIQNKIDNIRELEKTKIQEEKYSKDPQLKNEKEKIMLFNNDDTKEYFLERIRKLENQVFDLAEKQKNCECYIKSENDK</sequence>
<dbReference type="Proteomes" id="UP000256695">
    <property type="component" value="Unassembled WGS sequence"/>
</dbReference>
<keyword evidence="3" id="KW-1185">Reference proteome</keyword>
<evidence type="ECO:0000313" key="2">
    <source>
        <dbReference type="EMBL" id="RDU73023.1"/>
    </source>
</evidence>
<accession>A0A3D8J6B7</accession>
<comment type="caution">
    <text evidence="2">The sequence shown here is derived from an EMBL/GenBank/DDBJ whole genome shotgun (WGS) entry which is preliminary data.</text>
</comment>
<reference evidence="2 3" key="1">
    <citation type="submission" date="2018-04" db="EMBL/GenBank/DDBJ databases">
        <title>Novel Campyloabacter and Helicobacter Species and Strains.</title>
        <authorList>
            <person name="Mannion A.J."/>
            <person name="Shen Z."/>
            <person name="Fox J.G."/>
        </authorList>
    </citation>
    <scope>NUCLEOTIDE SEQUENCE [LARGE SCALE GENOMIC DNA]</scope>
    <source>
        <strain evidence="2 3">MIT 04-9362</strain>
    </source>
</reference>
<feature type="coiled-coil region" evidence="1">
    <location>
        <begin position="25"/>
        <end position="119"/>
    </location>
</feature>
<evidence type="ECO:0000313" key="3">
    <source>
        <dbReference type="Proteomes" id="UP000256695"/>
    </source>
</evidence>
<gene>
    <name evidence="2" type="ORF">CQA57_05720</name>
</gene>
<dbReference type="AlphaFoldDB" id="A0A3D8J6B7"/>
<keyword evidence="1" id="KW-0175">Coiled coil</keyword>